<gene>
    <name evidence="1" type="ORF">FHS19_004146</name>
</gene>
<evidence type="ECO:0000313" key="2">
    <source>
        <dbReference type="Proteomes" id="UP000517523"/>
    </source>
</evidence>
<dbReference type="AlphaFoldDB" id="A0A839TSF3"/>
<proteinExistence type="predicted"/>
<dbReference type="RefSeq" id="WP_183583635.1">
    <property type="nucleotide sequence ID" value="NZ_JACHXJ010000003.1"/>
</dbReference>
<reference evidence="1 2" key="1">
    <citation type="submission" date="2020-08" db="EMBL/GenBank/DDBJ databases">
        <title>Genomic Encyclopedia of Type Strains, Phase III (KMG-III): the genomes of soil and plant-associated and newly described type strains.</title>
        <authorList>
            <person name="Whitman W."/>
        </authorList>
    </citation>
    <scope>NUCLEOTIDE SEQUENCE [LARGE SCALE GENOMIC DNA]</scope>
    <source>
        <strain evidence="1 2">CECT 5831</strain>
    </source>
</reference>
<organism evidence="1 2">
    <name type="scientific">Paenibacillus rhizosphaerae</name>
    <dbReference type="NCBI Taxonomy" id="297318"/>
    <lineage>
        <taxon>Bacteria</taxon>
        <taxon>Bacillati</taxon>
        <taxon>Bacillota</taxon>
        <taxon>Bacilli</taxon>
        <taxon>Bacillales</taxon>
        <taxon>Paenibacillaceae</taxon>
        <taxon>Paenibacillus</taxon>
    </lineage>
</organism>
<dbReference type="Proteomes" id="UP000517523">
    <property type="component" value="Unassembled WGS sequence"/>
</dbReference>
<name>A0A839TSF3_9BACL</name>
<sequence>MLFLFVILLIALVAIINNQYTSLKKMDALQLTLREISEKLSDRSRE</sequence>
<protein>
    <submittedName>
        <fullName evidence="1">Membrane protein insertase Oxa1/YidC/SpoIIIJ</fullName>
    </submittedName>
</protein>
<evidence type="ECO:0000313" key="1">
    <source>
        <dbReference type="EMBL" id="MBB3129471.1"/>
    </source>
</evidence>
<comment type="caution">
    <text evidence="1">The sequence shown here is derived from an EMBL/GenBank/DDBJ whole genome shotgun (WGS) entry which is preliminary data.</text>
</comment>
<dbReference type="EMBL" id="JACHXJ010000003">
    <property type="protein sequence ID" value="MBB3129471.1"/>
    <property type="molecule type" value="Genomic_DNA"/>
</dbReference>
<accession>A0A839TSF3</accession>